<dbReference type="Gene3D" id="3.20.20.100">
    <property type="entry name" value="NADP-dependent oxidoreductase domain"/>
    <property type="match status" value="1"/>
</dbReference>
<dbReference type="Pfam" id="PF00248">
    <property type="entry name" value="Aldo_ket_red"/>
    <property type="match status" value="1"/>
</dbReference>
<dbReference type="SUPFAM" id="SSF51430">
    <property type="entry name" value="NAD(P)-linked oxidoreductase"/>
    <property type="match status" value="1"/>
</dbReference>
<dbReference type="InterPro" id="IPR044479">
    <property type="entry name" value="LGALDH-like"/>
</dbReference>
<dbReference type="GO" id="GO:0005829">
    <property type="term" value="C:cytosol"/>
    <property type="evidence" value="ECO:0007669"/>
    <property type="project" value="TreeGrafter"/>
</dbReference>
<dbReference type="Proteomes" id="UP000242188">
    <property type="component" value="Unassembled WGS sequence"/>
</dbReference>
<dbReference type="InterPro" id="IPR036812">
    <property type="entry name" value="NAD(P)_OxRdtase_dom_sf"/>
</dbReference>
<dbReference type="STRING" id="6573.A0A210R344"/>
<dbReference type="CDD" id="cd19163">
    <property type="entry name" value="AKR_galDH"/>
    <property type="match status" value="1"/>
</dbReference>
<dbReference type="OrthoDB" id="48988at2759"/>
<organism evidence="2 3">
    <name type="scientific">Mizuhopecten yessoensis</name>
    <name type="common">Japanese scallop</name>
    <name type="synonym">Patinopecten yessoensis</name>
    <dbReference type="NCBI Taxonomy" id="6573"/>
    <lineage>
        <taxon>Eukaryota</taxon>
        <taxon>Metazoa</taxon>
        <taxon>Spiralia</taxon>
        <taxon>Lophotrochozoa</taxon>
        <taxon>Mollusca</taxon>
        <taxon>Bivalvia</taxon>
        <taxon>Autobranchia</taxon>
        <taxon>Pteriomorphia</taxon>
        <taxon>Pectinida</taxon>
        <taxon>Pectinoidea</taxon>
        <taxon>Pectinidae</taxon>
        <taxon>Mizuhopecten</taxon>
    </lineage>
</organism>
<dbReference type="AlphaFoldDB" id="A0A210R344"/>
<dbReference type="PRINTS" id="PR00069">
    <property type="entry name" value="ALDKETRDTASE"/>
</dbReference>
<name>A0A210R344_MIZYE</name>
<gene>
    <name evidence="2" type="ORF">KP79_PYT19549</name>
</gene>
<keyword evidence="3" id="KW-1185">Reference proteome</keyword>
<dbReference type="FunFam" id="3.20.20.100:FF:000011">
    <property type="entry name" value="Aldo/keto reductase"/>
    <property type="match status" value="1"/>
</dbReference>
<dbReference type="InterPro" id="IPR020471">
    <property type="entry name" value="AKR"/>
</dbReference>
<accession>A0A210R344</accession>
<dbReference type="GO" id="GO:0010349">
    <property type="term" value="F:L-galactose dehydrogenase activity"/>
    <property type="evidence" value="ECO:0007669"/>
    <property type="project" value="InterPro"/>
</dbReference>
<reference evidence="2 3" key="1">
    <citation type="journal article" date="2017" name="Nat. Ecol. Evol.">
        <title>Scallop genome provides insights into evolution of bilaterian karyotype and development.</title>
        <authorList>
            <person name="Wang S."/>
            <person name="Zhang J."/>
            <person name="Jiao W."/>
            <person name="Li J."/>
            <person name="Xun X."/>
            <person name="Sun Y."/>
            <person name="Guo X."/>
            <person name="Huan P."/>
            <person name="Dong B."/>
            <person name="Zhang L."/>
            <person name="Hu X."/>
            <person name="Sun X."/>
            <person name="Wang J."/>
            <person name="Zhao C."/>
            <person name="Wang Y."/>
            <person name="Wang D."/>
            <person name="Huang X."/>
            <person name="Wang R."/>
            <person name="Lv J."/>
            <person name="Li Y."/>
            <person name="Zhang Z."/>
            <person name="Liu B."/>
            <person name="Lu W."/>
            <person name="Hui Y."/>
            <person name="Liang J."/>
            <person name="Zhou Z."/>
            <person name="Hou R."/>
            <person name="Li X."/>
            <person name="Liu Y."/>
            <person name="Li H."/>
            <person name="Ning X."/>
            <person name="Lin Y."/>
            <person name="Zhao L."/>
            <person name="Xing Q."/>
            <person name="Dou J."/>
            <person name="Li Y."/>
            <person name="Mao J."/>
            <person name="Guo H."/>
            <person name="Dou H."/>
            <person name="Li T."/>
            <person name="Mu C."/>
            <person name="Jiang W."/>
            <person name="Fu Q."/>
            <person name="Fu X."/>
            <person name="Miao Y."/>
            <person name="Liu J."/>
            <person name="Yu Q."/>
            <person name="Li R."/>
            <person name="Liao H."/>
            <person name="Li X."/>
            <person name="Kong Y."/>
            <person name="Jiang Z."/>
            <person name="Chourrout D."/>
            <person name="Li R."/>
            <person name="Bao Z."/>
        </authorList>
    </citation>
    <scope>NUCLEOTIDE SEQUENCE [LARGE SCALE GENOMIC DNA]</scope>
    <source>
        <strain evidence="2 3">PY_sf001</strain>
    </source>
</reference>
<evidence type="ECO:0000313" key="3">
    <source>
        <dbReference type="Proteomes" id="UP000242188"/>
    </source>
</evidence>
<dbReference type="InterPro" id="IPR023210">
    <property type="entry name" value="NADP_OxRdtase_dom"/>
</dbReference>
<dbReference type="PANTHER" id="PTHR42686">
    <property type="entry name" value="GH17980P-RELATED"/>
    <property type="match status" value="1"/>
</dbReference>
<feature type="domain" description="NADP-dependent oxidoreductase" evidence="1">
    <location>
        <begin position="38"/>
        <end position="309"/>
    </location>
</feature>
<evidence type="ECO:0000313" key="2">
    <source>
        <dbReference type="EMBL" id="OWF55500.1"/>
    </source>
</evidence>
<proteinExistence type="predicted"/>
<sequence length="347" mass="38577">MADISLPATYVDGFHDKDAVLKMTYNPLGNTGMKPSVLSFGASSLGSVFRKTDNSESHQVVKYLIKNGINYVDVAPWYGHGKAETVLGEGLQGVPREAYYVTTKIGRYLPEVDKMFDFRAERTIQSVDESLQRLGLDYVDVIQIHDMEFAPDLDIIVNETLPALQKVKDSGKAKFIGITGYPLGNFKKVLERSTVQVDTVLTYCHACMNDNSLAEHLPYFKEKGVGVVNASPISMGLLTDRGPASWHPAKSDVKDTCAKAAAYCQEKGVDISRLALAFTLRQSIPTTLFSTASLVNAKKNLDGLYTPLTALEEQTSREVMDRFMKPLNNKNWEGEEVKEYWENLGRK</sequence>
<dbReference type="EMBL" id="NEDP02000657">
    <property type="protein sequence ID" value="OWF55500.1"/>
    <property type="molecule type" value="Genomic_DNA"/>
</dbReference>
<evidence type="ECO:0000259" key="1">
    <source>
        <dbReference type="Pfam" id="PF00248"/>
    </source>
</evidence>
<dbReference type="PANTHER" id="PTHR42686:SF1">
    <property type="entry name" value="GH17980P-RELATED"/>
    <property type="match status" value="1"/>
</dbReference>
<protein>
    <submittedName>
        <fullName evidence="2">L-galactose dehydrogenase</fullName>
    </submittedName>
</protein>
<comment type="caution">
    <text evidence="2">The sequence shown here is derived from an EMBL/GenBank/DDBJ whole genome shotgun (WGS) entry which is preliminary data.</text>
</comment>